<keyword evidence="1" id="KW-0812">Transmembrane</keyword>
<reference evidence="3" key="1">
    <citation type="journal article" date="2019" name="Int. J. Syst. Evol. Microbiol.">
        <title>The Global Catalogue of Microorganisms (GCM) 10K type strain sequencing project: providing services to taxonomists for standard genome sequencing and annotation.</title>
        <authorList>
            <consortium name="The Broad Institute Genomics Platform"/>
            <consortium name="The Broad Institute Genome Sequencing Center for Infectious Disease"/>
            <person name="Wu L."/>
            <person name="Ma J."/>
        </authorList>
    </citation>
    <scope>NUCLEOTIDE SEQUENCE [LARGE SCALE GENOMIC DNA]</scope>
    <source>
        <strain evidence="3">KCTC 42447</strain>
    </source>
</reference>
<proteinExistence type="predicted"/>
<evidence type="ECO:0000256" key="1">
    <source>
        <dbReference type="SAM" id="Phobius"/>
    </source>
</evidence>
<protein>
    <recommendedName>
        <fullName evidence="4">Transmembrane protein</fullName>
    </recommendedName>
</protein>
<accession>A0ABV7TAN1</accession>
<feature type="transmembrane region" description="Helical" evidence="1">
    <location>
        <begin position="296"/>
        <end position="318"/>
    </location>
</feature>
<sequence length="1045" mass="116321">MDKTIFNRMTRWLASDRQVASTLRGAALYAALGLLALAFIGVVFSETYAGFVRFAPLAILGIVGVLYFQVAAGVINYKTWIRLLGFGAVVAYVLLGILNAYVSARIYNGSQYDGAFQLYFPLRRMDGGEWPGRDFFYFHGQLIPAIVYPLFKILGSDFFAAQLAAKLVDLALPLAYFFIFRWLGLGKGRSLLATLLLVGLLVTNRFTFGTQNPIDGIHIYALRSAIPLLYLAYISVRLGDDRYLNNFAGLFYRKIVLVQALVFTLAFYLGGEQAFYLLGAMILANMIGAGARPLRWLLMGLCLVTLSVLILMAANAVLFGSQKPLLYLAETSQNQTWFYGSYPNEFLHSPLDFSRYRSSTFKASAKFMVCVIGLPVLLGMTWRLRSSLGRPLFIYTLTAGAYGLVGLTSLLASYAGEQYADNAIKVMLIVGIVLLVQSSFWKVRLSTNSRTSRVIKDLLSASPLVLIVALIGSLTATLVALNPASNLRLAKYIGNPILMSQPDLGVQLPYYPLSLAPDQRFHASQFLALAHAQGDSAARVIYPEFTYAHGFEEGIKVLFEVRATQAIPDALAIGDFCLFGSEERRVTAIDRQGLKLYFDSPTQVRGDSRSSHIDCYRKQAQRYMAFHGQTLRLEQNIFDRYFHGGLFRSSSLQVRFRADERNKIRPGDEITLDGARYRIEEAHANGVAVLDSAASPLPFAFERGASHQLRLHVNTGNSFALRLRVAYTESAVTQVIINDHRVLAEIEDHNQLFVARTNQAAEIIDVDFERAIVTLAGALDPEQLAYGLHLGELDLSRFETVGEIPPVFQLMKGILSAKTFESGAAGSNIDFYFHTFSTRLLEDYLRGFQAADPEWVTVPSGRHVNNFIWYDNWLVRARWPVFEQLLTHYDPVGWSKFESFWAKGDTQVSTADWQEVYLDGQREFVLPTKGAVADSGVCQVTGYVVEMDYLISGWQKSLPLIGASTRHAALIDDSLGVPLTFNPNEQRVRFPVFPTGEGTRIQIKSIAPFGVDTRIEVTSVRFRRLDLPTERLAAVAGRSADSVCL</sequence>
<feature type="transmembrane region" description="Helical" evidence="1">
    <location>
        <begin position="163"/>
        <end position="184"/>
    </location>
</feature>
<feature type="transmembrane region" description="Helical" evidence="1">
    <location>
        <begin position="80"/>
        <end position="102"/>
    </location>
</feature>
<organism evidence="2 3">
    <name type="scientific">Stutzerimonas tarimensis</name>
    <dbReference type="NCBI Taxonomy" id="1507735"/>
    <lineage>
        <taxon>Bacteria</taxon>
        <taxon>Pseudomonadati</taxon>
        <taxon>Pseudomonadota</taxon>
        <taxon>Gammaproteobacteria</taxon>
        <taxon>Pseudomonadales</taxon>
        <taxon>Pseudomonadaceae</taxon>
        <taxon>Stutzerimonas</taxon>
    </lineage>
</organism>
<feature type="transmembrane region" description="Helical" evidence="1">
    <location>
        <begin position="21"/>
        <end position="44"/>
    </location>
</feature>
<name>A0ABV7TAN1_9GAMM</name>
<feature type="transmembrane region" description="Helical" evidence="1">
    <location>
        <begin position="392"/>
        <end position="416"/>
    </location>
</feature>
<comment type="caution">
    <text evidence="2">The sequence shown here is derived from an EMBL/GenBank/DDBJ whole genome shotgun (WGS) entry which is preliminary data.</text>
</comment>
<dbReference type="Proteomes" id="UP001595630">
    <property type="component" value="Unassembled WGS sequence"/>
</dbReference>
<dbReference type="EMBL" id="JBHRXZ010000022">
    <property type="protein sequence ID" value="MFC3608438.1"/>
    <property type="molecule type" value="Genomic_DNA"/>
</dbReference>
<feature type="transmembrane region" description="Helical" evidence="1">
    <location>
        <begin position="50"/>
        <end position="68"/>
    </location>
</feature>
<keyword evidence="3" id="KW-1185">Reference proteome</keyword>
<gene>
    <name evidence="2" type="ORF">ACFOMF_11665</name>
</gene>
<feature type="transmembrane region" description="Helical" evidence="1">
    <location>
        <begin position="220"/>
        <end position="236"/>
    </location>
</feature>
<feature type="transmembrane region" description="Helical" evidence="1">
    <location>
        <begin position="256"/>
        <end position="284"/>
    </location>
</feature>
<dbReference type="RefSeq" id="WP_386364975.1">
    <property type="nucleotide sequence ID" value="NZ_JBHRXZ010000022.1"/>
</dbReference>
<evidence type="ECO:0000313" key="3">
    <source>
        <dbReference type="Proteomes" id="UP001595630"/>
    </source>
</evidence>
<evidence type="ECO:0008006" key="4">
    <source>
        <dbReference type="Google" id="ProtNLM"/>
    </source>
</evidence>
<keyword evidence="1" id="KW-0472">Membrane</keyword>
<keyword evidence="1" id="KW-1133">Transmembrane helix</keyword>
<feature type="transmembrane region" description="Helical" evidence="1">
    <location>
        <begin position="422"/>
        <end position="441"/>
    </location>
</feature>
<feature type="transmembrane region" description="Helical" evidence="1">
    <location>
        <begin position="190"/>
        <end position="208"/>
    </location>
</feature>
<feature type="transmembrane region" description="Helical" evidence="1">
    <location>
        <begin position="461"/>
        <end position="481"/>
    </location>
</feature>
<evidence type="ECO:0000313" key="2">
    <source>
        <dbReference type="EMBL" id="MFC3608438.1"/>
    </source>
</evidence>